<evidence type="ECO:0000256" key="3">
    <source>
        <dbReference type="ARBA" id="ARBA00022989"/>
    </source>
</evidence>
<evidence type="ECO:0000256" key="6">
    <source>
        <dbReference type="SAM" id="Phobius"/>
    </source>
</evidence>
<feature type="compositionally biased region" description="Low complexity" evidence="5">
    <location>
        <begin position="209"/>
        <end position="237"/>
    </location>
</feature>
<dbReference type="GO" id="GO:0016020">
    <property type="term" value="C:membrane"/>
    <property type="evidence" value="ECO:0007669"/>
    <property type="project" value="UniProtKB-SubCell"/>
</dbReference>
<feature type="region of interest" description="Disordered" evidence="5">
    <location>
        <begin position="189"/>
        <end position="237"/>
    </location>
</feature>
<feature type="compositionally biased region" description="Pro residues" evidence="5">
    <location>
        <begin position="55"/>
        <end position="65"/>
    </location>
</feature>
<gene>
    <name evidence="7" type="ORF">HNQ81_000090</name>
</gene>
<dbReference type="AlphaFoldDB" id="A0A840UP99"/>
<dbReference type="EMBL" id="JACHEO010000001">
    <property type="protein sequence ID" value="MBB5346383.1"/>
    <property type="molecule type" value="Genomic_DNA"/>
</dbReference>
<feature type="compositionally biased region" description="Basic and acidic residues" evidence="5">
    <location>
        <begin position="191"/>
        <end position="201"/>
    </location>
</feature>
<organism evidence="7 8">
    <name type="scientific">Desulfoprunum benzoelyticum</name>
    <dbReference type="NCBI Taxonomy" id="1506996"/>
    <lineage>
        <taxon>Bacteria</taxon>
        <taxon>Pseudomonadati</taxon>
        <taxon>Thermodesulfobacteriota</taxon>
        <taxon>Desulfobulbia</taxon>
        <taxon>Desulfobulbales</taxon>
        <taxon>Desulfobulbaceae</taxon>
        <taxon>Desulfoprunum</taxon>
    </lineage>
</organism>
<evidence type="ECO:0000256" key="5">
    <source>
        <dbReference type="SAM" id="MobiDB-lite"/>
    </source>
</evidence>
<feature type="region of interest" description="Disordered" evidence="5">
    <location>
        <begin position="131"/>
        <end position="168"/>
    </location>
</feature>
<keyword evidence="2 6" id="KW-0812">Transmembrane</keyword>
<dbReference type="Proteomes" id="UP000539642">
    <property type="component" value="Unassembled WGS sequence"/>
</dbReference>
<sequence>MSSNNDWKLPLNLAIGFHILVALSTILFPMVFKSKPEFVDIYSVNLVNMEEPAAPAAPAPAPAPAPAKTQSQPPPAAPPKVIEKTAAPVKIPPKAAVPVAAEKPAEVVQPAEVAPPAPPKAVSLTPIKRKVKKEVPPDDTVQREAERREQEIEKQKRNREIEKQTRQQLAESLRAEQIAAEEAQLAAEAAEAERNRMEQTRQRLSQIRSSVQGSASSTTSSTSTSSSPAATQGGGSTSALDAQYYAAVAARIQPFFQLPEIKTFDPALLTVVIITISKSGEVADTQIESSSGDALYDQFVIKSIEAANPLPPIPPALRKQRIEMGLKFSPGGIH</sequence>
<keyword evidence="4 6" id="KW-0472">Membrane</keyword>
<dbReference type="RefSeq" id="WP_183347179.1">
    <property type="nucleotide sequence ID" value="NZ_JACHEO010000001.1"/>
</dbReference>
<proteinExistence type="predicted"/>
<keyword evidence="3 6" id="KW-1133">Transmembrane helix</keyword>
<feature type="transmembrane region" description="Helical" evidence="6">
    <location>
        <begin position="12"/>
        <end position="32"/>
    </location>
</feature>
<dbReference type="InterPro" id="IPR006260">
    <property type="entry name" value="TonB/TolA_C"/>
</dbReference>
<dbReference type="NCBIfam" id="TIGR01352">
    <property type="entry name" value="tonB_Cterm"/>
    <property type="match status" value="1"/>
</dbReference>
<evidence type="ECO:0000313" key="8">
    <source>
        <dbReference type="Proteomes" id="UP000539642"/>
    </source>
</evidence>
<feature type="compositionally biased region" description="Basic and acidic residues" evidence="5">
    <location>
        <begin position="133"/>
        <end position="165"/>
    </location>
</feature>
<feature type="region of interest" description="Disordered" evidence="5">
    <location>
        <begin position="54"/>
        <end position="80"/>
    </location>
</feature>
<reference evidence="7 8" key="1">
    <citation type="submission" date="2020-08" db="EMBL/GenBank/DDBJ databases">
        <title>Genomic Encyclopedia of Type Strains, Phase IV (KMG-IV): sequencing the most valuable type-strain genomes for metagenomic binning, comparative biology and taxonomic classification.</title>
        <authorList>
            <person name="Goeker M."/>
        </authorList>
    </citation>
    <scope>NUCLEOTIDE SEQUENCE [LARGE SCALE GENOMIC DNA]</scope>
    <source>
        <strain evidence="7 8">DSM 28570</strain>
    </source>
</reference>
<comment type="subcellular location">
    <subcellularLocation>
        <location evidence="1">Membrane</location>
        <topology evidence="1">Single-pass membrane protein</topology>
    </subcellularLocation>
</comment>
<dbReference type="Gene3D" id="3.30.1150.10">
    <property type="match status" value="1"/>
</dbReference>
<accession>A0A840UP99</accession>
<dbReference type="Pfam" id="PF13103">
    <property type="entry name" value="TonB_2"/>
    <property type="match status" value="1"/>
</dbReference>
<name>A0A840UP99_9BACT</name>
<comment type="caution">
    <text evidence="7">The sequence shown here is derived from an EMBL/GenBank/DDBJ whole genome shotgun (WGS) entry which is preliminary data.</text>
</comment>
<keyword evidence="8" id="KW-1185">Reference proteome</keyword>
<protein>
    <submittedName>
        <fullName evidence="7">Colicin import membrane protein</fullName>
    </submittedName>
</protein>
<evidence type="ECO:0000256" key="1">
    <source>
        <dbReference type="ARBA" id="ARBA00004167"/>
    </source>
</evidence>
<dbReference type="SUPFAM" id="SSF74653">
    <property type="entry name" value="TolA/TonB C-terminal domain"/>
    <property type="match status" value="1"/>
</dbReference>
<evidence type="ECO:0000256" key="2">
    <source>
        <dbReference type="ARBA" id="ARBA00022692"/>
    </source>
</evidence>
<evidence type="ECO:0000256" key="4">
    <source>
        <dbReference type="ARBA" id="ARBA00023136"/>
    </source>
</evidence>
<evidence type="ECO:0000313" key="7">
    <source>
        <dbReference type="EMBL" id="MBB5346383.1"/>
    </source>
</evidence>